<dbReference type="InterPro" id="IPR016130">
    <property type="entry name" value="Tyr_Pase_AS"/>
</dbReference>
<dbReference type="PROSITE" id="PS50055">
    <property type="entry name" value="TYR_PHOSPHATASE_PTP"/>
    <property type="match status" value="1"/>
</dbReference>
<reference evidence="4" key="1">
    <citation type="submission" date="2023-06" db="EMBL/GenBank/DDBJ databases">
        <authorList>
            <person name="Delattre M."/>
        </authorList>
    </citation>
    <scope>NUCLEOTIDE SEQUENCE</scope>
    <source>
        <strain evidence="4">AF72</strain>
    </source>
</reference>
<proteinExistence type="predicted"/>
<dbReference type="EMBL" id="CATQJA010001415">
    <property type="protein sequence ID" value="CAJ0567170.1"/>
    <property type="molecule type" value="Genomic_DNA"/>
</dbReference>
<feature type="non-terminal residue" evidence="4">
    <location>
        <position position="1"/>
    </location>
</feature>
<dbReference type="AlphaFoldDB" id="A0AA36CFH7"/>
<dbReference type="Pfam" id="PF00102">
    <property type="entry name" value="Y_phosphatase"/>
    <property type="match status" value="1"/>
</dbReference>
<dbReference type="SMART" id="SM00194">
    <property type="entry name" value="PTPc"/>
    <property type="match status" value="1"/>
</dbReference>
<dbReference type="Proteomes" id="UP001177023">
    <property type="component" value="Unassembled WGS sequence"/>
</dbReference>
<dbReference type="PROSITE" id="PS50056">
    <property type="entry name" value="TYR_PHOSPHATASE_2"/>
    <property type="match status" value="1"/>
</dbReference>
<dbReference type="InterPro" id="IPR003595">
    <property type="entry name" value="Tyr_Pase_cat"/>
</dbReference>
<feature type="domain" description="Tyrosine specific protein phosphatases" evidence="3">
    <location>
        <begin position="257"/>
        <end position="329"/>
    </location>
</feature>
<comment type="caution">
    <text evidence="4">The sequence shown here is derived from an EMBL/GenBank/DDBJ whole genome shotgun (WGS) entry which is preliminary data.</text>
</comment>
<dbReference type="SUPFAM" id="SSF52799">
    <property type="entry name" value="(Phosphotyrosine protein) phosphatases II"/>
    <property type="match status" value="1"/>
</dbReference>
<accession>A0AA36CFH7</accession>
<dbReference type="InterPro" id="IPR029021">
    <property type="entry name" value="Prot-tyrosine_phosphatase-like"/>
</dbReference>
<dbReference type="CDD" id="cd00047">
    <property type="entry name" value="PTPc"/>
    <property type="match status" value="1"/>
</dbReference>
<dbReference type="PROSITE" id="PS00383">
    <property type="entry name" value="TYR_PHOSPHATASE_1"/>
    <property type="match status" value="1"/>
</dbReference>
<dbReference type="PRINTS" id="PR00700">
    <property type="entry name" value="PRTYPHPHTASE"/>
</dbReference>
<dbReference type="Gene3D" id="3.90.190.10">
    <property type="entry name" value="Protein tyrosine phosphatase superfamily"/>
    <property type="match status" value="1"/>
</dbReference>
<evidence type="ECO:0000256" key="1">
    <source>
        <dbReference type="SAM" id="MobiDB-lite"/>
    </source>
</evidence>
<feature type="compositionally biased region" description="Basic and acidic residues" evidence="1">
    <location>
        <begin position="47"/>
        <end position="58"/>
    </location>
</feature>
<evidence type="ECO:0000259" key="3">
    <source>
        <dbReference type="PROSITE" id="PS50056"/>
    </source>
</evidence>
<organism evidence="4 5">
    <name type="scientific">Mesorhabditis spiculigera</name>
    <dbReference type="NCBI Taxonomy" id="96644"/>
    <lineage>
        <taxon>Eukaryota</taxon>
        <taxon>Metazoa</taxon>
        <taxon>Ecdysozoa</taxon>
        <taxon>Nematoda</taxon>
        <taxon>Chromadorea</taxon>
        <taxon>Rhabditida</taxon>
        <taxon>Rhabditina</taxon>
        <taxon>Rhabditomorpha</taxon>
        <taxon>Rhabditoidea</taxon>
        <taxon>Rhabditidae</taxon>
        <taxon>Mesorhabditinae</taxon>
        <taxon>Mesorhabditis</taxon>
    </lineage>
</organism>
<dbReference type="GO" id="GO:0004725">
    <property type="term" value="F:protein tyrosine phosphatase activity"/>
    <property type="evidence" value="ECO:0007669"/>
    <property type="project" value="InterPro"/>
</dbReference>
<keyword evidence="5" id="KW-1185">Reference proteome</keyword>
<name>A0AA36CFH7_9BILA</name>
<feature type="compositionally biased region" description="Basic and acidic residues" evidence="1">
    <location>
        <begin position="17"/>
        <end position="28"/>
    </location>
</feature>
<protein>
    <submittedName>
        <fullName evidence="4">Uncharacterized protein</fullName>
    </submittedName>
</protein>
<evidence type="ECO:0000313" key="4">
    <source>
        <dbReference type="EMBL" id="CAJ0567170.1"/>
    </source>
</evidence>
<dbReference type="SMART" id="SM00404">
    <property type="entry name" value="PTPc_motif"/>
    <property type="match status" value="1"/>
</dbReference>
<feature type="domain" description="Tyrosine-protein phosphatase" evidence="2">
    <location>
        <begin position="105"/>
        <end position="338"/>
    </location>
</feature>
<dbReference type="InterPro" id="IPR000242">
    <property type="entry name" value="PTP_cat"/>
</dbReference>
<evidence type="ECO:0000259" key="2">
    <source>
        <dbReference type="PROSITE" id="PS50055"/>
    </source>
</evidence>
<gene>
    <name evidence="4" type="ORF">MSPICULIGERA_LOCUS5732</name>
</gene>
<sequence length="367" mass="41828">MAPPTPKSKQSKKKKAKKEDERFAEVKKPPTPQGRKVTTRETAPATPEKKAEEPEKGQAKPPPTDSARDLLKLIIDLGVSGLRAKWVELKPYAGPNKAITAFTANPDKNRYKDTVCLDETRVKITPEEANEGDYIHANWVKMDKRETWIATQAPTEATIVDFWRMCWEHEVVNIVQLCRLVEDGKIKCAAYWPDEPGLFQNHGRFFVNNKKKEKQEGFTALTIELLPDGCSNSRIVRLIQMHDWPDRGVPTTGPHLLRFLRALDKHGDELNKGQTVMHCSAGIGRTGTIMLIHWMKTACAANESFDPFEMFKKLRDQRASSVQTEQQFLFVFATCMDWLESRYSQLPSKFGQVQKALLDYNNNNNNN</sequence>
<dbReference type="InterPro" id="IPR000387">
    <property type="entry name" value="Tyr_Pase_dom"/>
</dbReference>
<dbReference type="PANTHER" id="PTHR46163">
    <property type="entry name" value="TYROSINE-PROTEIN PHOSPHATASE-RELATED"/>
    <property type="match status" value="1"/>
</dbReference>
<dbReference type="InterPro" id="IPR052782">
    <property type="entry name" value="Oocyte-zygote_transition_reg"/>
</dbReference>
<feature type="region of interest" description="Disordered" evidence="1">
    <location>
        <begin position="1"/>
        <end position="67"/>
    </location>
</feature>
<evidence type="ECO:0000313" key="5">
    <source>
        <dbReference type="Proteomes" id="UP001177023"/>
    </source>
</evidence>